<gene>
    <name evidence="1" type="ORF">K441DRAFT_671506</name>
</gene>
<organism evidence="1 2">
    <name type="scientific">Cenococcum geophilum 1.58</name>
    <dbReference type="NCBI Taxonomy" id="794803"/>
    <lineage>
        <taxon>Eukaryota</taxon>
        <taxon>Fungi</taxon>
        <taxon>Dikarya</taxon>
        <taxon>Ascomycota</taxon>
        <taxon>Pezizomycotina</taxon>
        <taxon>Dothideomycetes</taxon>
        <taxon>Pleosporomycetidae</taxon>
        <taxon>Gloniales</taxon>
        <taxon>Gloniaceae</taxon>
        <taxon>Cenococcum</taxon>
    </lineage>
</organism>
<name>A0ACC8EL56_9PEZI</name>
<keyword evidence="2" id="KW-1185">Reference proteome</keyword>
<reference evidence="1 2" key="1">
    <citation type="journal article" date="2016" name="Nat. Commun.">
        <title>Ectomycorrhizal ecology is imprinted in the genome of the dominant symbiotic fungus Cenococcum geophilum.</title>
        <authorList>
            <consortium name="DOE Joint Genome Institute"/>
            <person name="Peter M."/>
            <person name="Kohler A."/>
            <person name="Ohm R.A."/>
            <person name="Kuo A."/>
            <person name="Krutzmann J."/>
            <person name="Morin E."/>
            <person name="Arend M."/>
            <person name="Barry K.W."/>
            <person name="Binder M."/>
            <person name="Choi C."/>
            <person name="Clum A."/>
            <person name="Copeland A."/>
            <person name="Grisel N."/>
            <person name="Haridas S."/>
            <person name="Kipfer T."/>
            <person name="LaButti K."/>
            <person name="Lindquist E."/>
            <person name="Lipzen A."/>
            <person name="Maire R."/>
            <person name="Meier B."/>
            <person name="Mihaltcheva S."/>
            <person name="Molinier V."/>
            <person name="Murat C."/>
            <person name="Poggeler S."/>
            <person name="Quandt C.A."/>
            <person name="Sperisen C."/>
            <person name="Tritt A."/>
            <person name="Tisserant E."/>
            <person name="Crous P.W."/>
            <person name="Henrissat B."/>
            <person name="Nehls U."/>
            <person name="Egli S."/>
            <person name="Spatafora J.W."/>
            <person name="Grigoriev I.V."/>
            <person name="Martin F.M."/>
        </authorList>
    </citation>
    <scope>NUCLEOTIDE SEQUENCE [LARGE SCALE GENOMIC DNA]</scope>
    <source>
        <strain evidence="1 2">1.58</strain>
    </source>
</reference>
<accession>A0ACC8EL56</accession>
<proteinExistence type="predicted"/>
<protein>
    <submittedName>
        <fullName evidence="1">Uncharacterized protein</fullName>
    </submittedName>
</protein>
<dbReference type="Proteomes" id="UP000250078">
    <property type="component" value="Unassembled WGS sequence"/>
</dbReference>
<sequence length="201" mass="22777">MDRHISKLEWNDHIDQPISFEKRVRVALKDGAIKDCLTHLGNQTNALNLLLTAFNCRNQSEQRALLEKKKSRKIFEQIRDDSSSLAVFYDSASFITSLTNVTETSSKLSLKFRFDGELLRSKVYQGTVRSLLRRAIHGSNGSKVISESAKSFSQPDRPIYEMGLWIARMEKLSAMIVWSRTPTPGWLGTGYKTLPLTRPAG</sequence>
<evidence type="ECO:0000313" key="1">
    <source>
        <dbReference type="EMBL" id="OCK86999.1"/>
    </source>
</evidence>
<dbReference type="EMBL" id="KV748276">
    <property type="protein sequence ID" value="OCK86999.1"/>
    <property type="molecule type" value="Genomic_DNA"/>
</dbReference>
<evidence type="ECO:0000313" key="2">
    <source>
        <dbReference type="Proteomes" id="UP000250078"/>
    </source>
</evidence>